<dbReference type="Proteomes" id="UP000004995">
    <property type="component" value="Unassembled WGS sequence"/>
</dbReference>
<feature type="region of interest" description="Disordered" evidence="1">
    <location>
        <begin position="13"/>
        <end position="52"/>
    </location>
</feature>
<dbReference type="EMBL" id="AGNK02001971">
    <property type="status" value="NOT_ANNOTATED_CDS"/>
    <property type="molecule type" value="Genomic_DNA"/>
</dbReference>
<organism evidence="2 3">
    <name type="scientific">Setaria italica</name>
    <name type="common">Foxtail millet</name>
    <name type="synonym">Panicum italicum</name>
    <dbReference type="NCBI Taxonomy" id="4555"/>
    <lineage>
        <taxon>Eukaryota</taxon>
        <taxon>Viridiplantae</taxon>
        <taxon>Streptophyta</taxon>
        <taxon>Embryophyta</taxon>
        <taxon>Tracheophyta</taxon>
        <taxon>Spermatophyta</taxon>
        <taxon>Magnoliopsida</taxon>
        <taxon>Liliopsida</taxon>
        <taxon>Poales</taxon>
        <taxon>Poaceae</taxon>
        <taxon>PACMAD clade</taxon>
        <taxon>Panicoideae</taxon>
        <taxon>Panicodae</taxon>
        <taxon>Paniceae</taxon>
        <taxon>Cenchrinae</taxon>
        <taxon>Setaria</taxon>
    </lineage>
</organism>
<sequence>MARRAVVGCLESQRTARRRTTQQARHATSNGGRGPDRFKVFNESEPVCPGPI</sequence>
<dbReference type="AlphaFoldDB" id="K3ZG23"/>
<dbReference type="HOGENOM" id="CLU_3090874_0_0_1"/>
<reference evidence="2" key="2">
    <citation type="submission" date="2018-08" db="UniProtKB">
        <authorList>
            <consortium name="EnsemblPlants"/>
        </authorList>
    </citation>
    <scope>IDENTIFICATION</scope>
    <source>
        <strain evidence="2">Yugu1</strain>
    </source>
</reference>
<evidence type="ECO:0000313" key="2">
    <source>
        <dbReference type="EnsemblPlants" id="KQL16423"/>
    </source>
</evidence>
<dbReference type="Gramene" id="KQL16423">
    <property type="protein sequence ID" value="KQL16423"/>
    <property type="gene ID" value="SETIT_025525mg"/>
</dbReference>
<evidence type="ECO:0000313" key="3">
    <source>
        <dbReference type="Proteomes" id="UP000004995"/>
    </source>
</evidence>
<name>K3ZG23_SETIT</name>
<dbReference type="EnsemblPlants" id="KQL16423">
    <property type="protein sequence ID" value="KQL16423"/>
    <property type="gene ID" value="SETIT_025525mg"/>
</dbReference>
<dbReference type="InParanoid" id="K3ZG23"/>
<proteinExistence type="predicted"/>
<keyword evidence="3" id="KW-1185">Reference proteome</keyword>
<reference evidence="3" key="1">
    <citation type="journal article" date="2012" name="Nat. Biotechnol.">
        <title>Reference genome sequence of the model plant Setaria.</title>
        <authorList>
            <person name="Bennetzen J.L."/>
            <person name="Schmutz J."/>
            <person name="Wang H."/>
            <person name="Percifield R."/>
            <person name="Hawkins J."/>
            <person name="Pontaroli A.C."/>
            <person name="Estep M."/>
            <person name="Feng L."/>
            <person name="Vaughn J.N."/>
            <person name="Grimwood J."/>
            <person name="Jenkins J."/>
            <person name="Barry K."/>
            <person name="Lindquist E."/>
            <person name="Hellsten U."/>
            <person name="Deshpande S."/>
            <person name="Wang X."/>
            <person name="Wu X."/>
            <person name="Mitros T."/>
            <person name="Triplett J."/>
            <person name="Yang X."/>
            <person name="Ye C.Y."/>
            <person name="Mauro-Herrera M."/>
            <person name="Wang L."/>
            <person name="Li P."/>
            <person name="Sharma M."/>
            <person name="Sharma R."/>
            <person name="Ronald P.C."/>
            <person name="Panaud O."/>
            <person name="Kellogg E.A."/>
            <person name="Brutnell T.P."/>
            <person name="Doust A.N."/>
            <person name="Tuskan G.A."/>
            <person name="Rokhsar D."/>
            <person name="Devos K.M."/>
        </authorList>
    </citation>
    <scope>NUCLEOTIDE SEQUENCE [LARGE SCALE GENOMIC DNA]</scope>
    <source>
        <strain evidence="3">cv. Yugu1</strain>
    </source>
</reference>
<evidence type="ECO:0000256" key="1">
    <source>
        <dbReference type="SAM" id="MobiDB-lite"/>
    </source>
</evidence>
<accession>K3ZG23</accession>
<protein>
    <submittedName>
        <fullName evidence="2">Uncharacterized protein</fullName>
    </submittedName>
</protein>